<organism evidence="5 6">
    <name type="scientific">Mycolicibacterium gilvum</name>
    <dbReference type="NCBI Taxonomy" id="1804"/>
    <lineage>
        <taxon>Bacteria</taxon>
        <taxon>Bacillati</taxon>
        <taxon>Actinomycetota</taxon>
        <taxon>Actinomycetes</taxon>
        <taxon>Mycobacteriales</taxon>
        <taxon>Mycobacteriaceae</taxon>
        <taxon>Mycolicibacterium</taxon>
    </lineage>
</organism>
<feature type="domain" description="Acyl-CoA thioesterase 2 C-terminal" evidence="3">
    <location>
        <begin position="178"/>
        <end position="295"/>
    </location>
</feature>
<dbReference type="Gene3D" id="2.40.160.210">
    <property type="entry name" value="Acyl-CoA thioesterase, double hotdog domain"/>
    <property type="match status" value="1"/>
</dbReference>
<dbReference type="Proteomes" id="UP000254291">
    <property type="component" value="Unassembled WGS sequence"/>
</dbReference>
<dbReference type="GO" id="GO:0047617">
    <property type="term" value="F:fatty acyl-CoA hydrolase activity"/>
    <property type="evidence" value="ECO:0007669"/>
    <property type="project" value="InterPro"/>
</dbReference>
<evidence type="ECO:0000256" key="1">
    <source>
        <dbReference type="ARBA" id="ARBA00006538"/>
    </source>
</evidence>
<dbReference type="PANTHER" id="PTHR11066">
    <property type="entry name" value="ACYL-COA THIOESTERASE"/>
    <property type="match status" value="1"/>
</dbReference>
<evidence type="ECO:0000259" key="4">
    <source>
        <dbReference type="Pfam" id="PF13622"/>
    </source>
</evidence>
<dbReference type="CDD" id="cd03445">
    <property type="entry name" value="Thioesterase_II_repeat2"/>
    <property type="match status" value="1"/>
</dbReference>
<dbReference type="EC" id="3.1.2.-" evidence="5"/>
<dbReference type="InterPro" id="IPR025652">
    <property type="entry name" value="TesB_C"/>
</dbReference>
<dbReference type="InterPro" id="IPR042171">
    <property type="entry name" value="Acyl-CoA_hotdog"/>
</dbReference>
<dbReference type="PANTHER" id="PTHR11066:SF34">
    <property type="entry name" value="ACYL-COENZYME A THIOESTERASE 8"/>
    <property type="match status" value="1"/>
</dbReference>
<evidence type="ECO:0000259" key="3">
    <source>
        <dbReference type="Pfam" id="PF02551"/>
    </source>
</evidence>
<dbReference type="SUPFAM" id="SSF54637">
    <property type="entry name" value="Thioesterase/thiol ester dehydrase-isomerase"/>
    <property type="match status" value="2"/>
</dbReference>
<dbReference type="InterPro" id="IPR003703">
    <property type="entry name" value="Acyl_CoA_thio"/>
</dbReference>
<dbReference type="Pfam" id="PF02551">
    <property type="entry name" value="Acyl_CoA_thio"/>
    <property type="match status" value="1"/>
</dbReference>
<evidence type="ECO:0000313" key="6">
    <source>
        <dbReference type="Proteomes" id="UP000254291"/>
    </source>
</evidence>
<name>A0A378SPL9_9MYCO</name>
<dbReference type="GO" id="GO:0006637">
    <property type="term" value="P:acyl-CoA metabolic process"/>
    <property type="evidence" value="ECO:0007669"/>
    <property type="project" value="InterPro"/>
</dbReference>
<evidence type="ECO:0000313" key="5">
    <source>
        <dbReference type="EMBL" id="STZ44295.1"/>
    </source>
</evidence>
<gene>
    <name evidence="5" type="primary">tesB_6</name>
    <name evidence="5" type="ORF">NCTC10742_03528</name>
</gene>
<protein>
    <submittedName>
        <fullName evidence="5">Acyl-CoA thioesterase</fullName>
        <ecNumber evidence="5">3.1.2.-</ecNumber>
    </submittedName>
</protein>
<dbReference type="CDD" id="cd03444">
    <property type="entry name" value="Thioesterase_II_repeat1"/>
    <property type="match status" value="1"/>
</dbReference>
<dbReference type="RefSeq" id="WP_115327743.1">
    <property type="nucleotide sequence ID" value="NZ_JACKST010000047.1"/>
</dbReference>
<sequence>MVADLSGPLAGSPLETSVLESLDMLERALSLQPTGHHRFRAGNERDRFGRLFGGQLLAQAVYAAARTVESHPPHSVHAYFVQTGASDTPVDIAVDVVRDGRSMATRQVTIAQGERTLLTAMASFHTNPDEPELARPHSEVPAPEDVPLLQHWVPRAGAEFGAHAQNWIDVPPALEMRIAEPTGFLGGDQTPDPRSHWMRLPRPIADDPALHTAMLAYASDYLLLDMALRNHPHRVDYSSIAAVSLDHSLWVHRPVRFDDWHLYTQETVALAGHRALIRGTIRDLGGHTVASTSQEVLIRPTGARTSPMS</sequence>
<accession>A0A378SPL9</accession>
<dbReference type="AlphaFoldDB" id="A0A378SPL9"/>
<dbReference type="InterPro" id="IPR029069">
    <property type="entry name" value="HotDog_dom_sf"/>
</dbReference>
<dbReference type="InterPro" id="IPR049449">
    <property type="entry name" value="TesB_ACOT8-like_N"/>
</dbReference>
<proteinExistence type="inferred from homology"/>
<dbReference type="GO" id="GO:0009062">
    <property type="term" value="P:fatty acid catabolic process"/>
    <property type="evidence" value="ECO:0007669"/>
    <property type="project" value="TreeGrafter"/>
</dbReference>
<evidence type="ECO:0000256" key="2">
    <source>
        <dbReference type="ARBA" id="ARBA00022801"/>
    </source>
</evidence>
<dbReference type="EMBL" id="UGQM01000001">
    <property type="protein sequence ID" value="STZ44295.1"/>
    <property type="molecule type" value="Genomic_DNA"/>
</dbReference>
<keyword evidence="2 5" id="KW-0378">Hydrolase</keyword>
<feature type="domain" description="Acyl-CoA thioesterase-like N-terminal HotDog" evidence="4">
    <location>
        <begin position="48"/>
        <end position="125"/>
    </location>
</feature>
<reference evidence="5 6" key="1">
    <citation type="submission" date="2018-06" db="EMBL/GenBank/DDBJ databases">
        <authorList>
            <consortium name="Pathogen Informatics"/>
            <person name="Doyle S."/>
        </authorList>
    </citation>
    <scope>NUCLEOTIDE SEQUENCE [LARGE SCALE GENOMIC DNA]</scope>
    <source>
        <strain evidence="5 6">NCTC10742</strain>
    </source>
</reference>
<dbReference type="Pfam" id="PF13622">
    <property type="entry name" value="4HBT_3"/>
    <property type="match status" value="1"/>
</dbReference>
<comment type="similarity">
    <text evidence="1">Belongs to the C/M/P thioester hydrolase family.</text>
</comment>